<sequence>MLMKKFDASEKNIGPAGLVSSAFQALFMTVSKNRLANIDDNPKTAGGPAEARFNF</sequence>
<protein>
    <submittedName>
        <fullName evidence="1">Uncharacterized protein</fullName>
    </submittedName>
</protein>
<comment type="caution">
    <text evidence="1">The sequence shown here is derived from an EMBL/GenBank/DDBJ whole genome shotgun (WGS) entry which is preliminary data.</text>
</comment>
<reference evidence="2" key="1">
    <citation type="journal article" date="2019" name="Int. J. Syst. Evol. Microbiol.">
        <title>The Global Catalogue of Microorganisms (GCM) 10K type strain sequencing project: providing services to taxonomists for standard genome sequencing and annotation.</title>
        <authorList>
            <consortium name="The Broad Institute Genomics Platform"/>
            <consortium name="The Broad Institute Genome Sequencing Center for Infectious Disease"/>
            <person name="Wu L."/>
            <person name="Ma J."/>
        </authorList>
    </citation>
    <scope>NUCLEOTIDE SEQUENCE [LARGE SCALE GENOMIC DNA]</scope>
    <source>
        <strain evidence="2">JCM 17066</strain>
    </source>
</reference>
<gene>
    <name evidence="1" type="ORF">ACFPM8_05550</name>
</gene>
<evidence type="ECO:0000313" key="1">
    <source>
        <dbReference type="EMBL" id="MFC5473418.1"/>
    </source>
</evidence>
<name>A0ABW0M5X5_9BURK</name>
<dbReference type="EMBL" id="JBHSMT010000009">
    <property type="protein sequence ID" value="MFC5473418.1"/>
    <property type="molecule type" value="Genomic_DNA"/>
</dbReference>
<dbReference type="Proteomes" id="UP001596045">
    <property type="component" value="Unassembled WGS sequence"/>
</dbReference>
<accession>A0ABW0M5X5</accession>
<evidence type="ECO:0000313" key="2">
    <source>
        <dbReference type="Proteomes" id="UP001596045"/>
    </source>
</evidence>
<dbReference type="RefSeq" id="WP_378995846.1">
    <property type="nucleotide sequence ID" value="NZ_JBHSMT010000009.1"/>
</dbReference>
<organism evidence="1 2">
    <name type="scientific">Paraherbaspirillum soli</name>
    <dbReference type="NCBI Taxonomy" id="631222"/>
    <lineage>
        <taxon>Bacteria</taxon>
        <taxon>Pseudomonadati</taxon>
        <taxon>Pseudomonadota</taxon>
        <taxon>Betaproteobacteria</taxon>
        <taxon>Burkholderiales</taxon>
        <taxon>Oxalobacteraceae</taxon>
        <taxon>Paraherbaspirillum</taxon>
    </lineage>
</organism>
<proteinExistence type="predicted"/>
<keyword evidence="2" id="KW-1185">Reference proteome</keyword>